<accession>B8AYD0</accession>
<evidence type="ECO:0000313" key="2">
    <source>
        <dbReference type="EMBL" id="EEC79252.1"/>
    </source>
</evidence>
<dbReference type="Proteomes" id="UP000007015">
    <property type="component" value="Chromosome 5"/>
</dbReference>
<evidence type="ECO:0000313" key="3">
    <source>
        <dbReference type="Proteomes" id="UP000007015"/>
    </source>
</evidence>
<keyword evidence="3" id="KW-1185">Reference proteome</keyword>
<organism evidence="2 3">
    <name type="scientific">Oryza sativa subsp. indica</name>
    <name type="common">Rice</name>
    <dbReference type="NCBI Taxonomy" id="39946"/>
    <lineage>
        <taxon>Eukaryota</taxon>
        <taxon>Viridiplantae</taxon>
        <taxon>Streptophyta</taxon>
        <taxon>Embryophyta</taxon>
        <taxon>Tracheophyta</taxon>
        <taxon>Spermatophyta</taxon>
        <taxon>Magnoliopsida</taxon>
        <taxon>Liliopsida</taxon>
        <taxon>Poales</taxon>
        <taxon>Poaceae</taxon>
        <taxon>BOP clade</taxon>
        <taxon>Oryzoideae</taxon>
        <taxon>Oryzeae</taxon>
        <taxon>Oryzinae</taxon>
        <taxon>Oryza</taxon>
        <taxon>Oryza sativa</taxon>
    </lineage>
</organism>
<dbReference type="STRING" id="39946.B8AYD0"/>
<dbReference type="AlphaFoldDB" id="B8AYD0"/>
<dbReference type="HOGENOM" id="CLU_2125193_0_0_1"/>
<evidence type="ECO:0000256" key="1">
    <source>
        <dbReference type="SAM" id="MobiDB-lite"/>
    </source>
</evidence>
<reference evidence="2 3" key="1">
    <citation type="journal article" date="2005" name="PLoS Biol.">
        <title>The genomes of Oryza sativa: a history of duplications.</title>
        <authorList>
            <person name="Yu J."/>
            <person name="Wang J."/>
            <person name="Lin W."/>
            <person name="Li S."/>
            <person name="Li H."/>
            <person name="Zhou J."/>
            <person name="Ni P."/>
            <person name="Dong W."/>
            <person name="Hu S."/>
            <person name="Zeng C."/>
            <person name="Zhang J."/>
            <person name="Zhang Y."/>
            <person name="Li R."/>
            <person name="Xu Z."/>
            <person name="Li S."/>
            <person name="Li X."/>
            <person name="Zheng H."/>
            <person name="Cong L."/>
            <person name="Lin L."/>
            <person name="Yin J."/>
            <person name="Geng J."/>
            <person name="Li G."/>
            <person name="Shi J."/>
            <person name="Liu J."/>
            <person name="Lv H."/>
            <person name="Li J."/>
            <person name="Wang J."/>
            <person name="Deng Y."/>
            <person name="Ran L."/>
            <person name="Shi X."/>
            <person name="Wang X."/>
            <person name="Wu Q."/>
            <person name="Li C."/>
            <person name="Ren X."/>
            <person name="Wang J."/>
            <person name="Wang X."/>
            <person name="Li D."/>
            <person name="Liu D."/>
            <person name="Zhang X."/>
            <person name="Ji Z."/>
            <person name="Zhao W."/>
            <person name="Sun Y."/>
            <person name="Zhang Z."/>
            <person name="Bao J."/>
            <person name="Han Y."/>
            <person name="Dong L."/>
            <person name="Ji J."/>
            <person name="Chen P."/>
            <person name="Wu S."/>
            <person name="Liu J."/>
            <person name="Xiao Y."/>
            <person name="Bu D."/>
            <person name="Tan J."/>
            <person name="Yang L."/>
            <person name="Ye C."/>
            <person name="Zhang J."/>
            <person name="Xu J."/>
            <person name="Zhou Y."/>
            <person name="Yu Y."/>
            <person name="Zhang B."/>
            <person name="Zhuang S."/>
            <person name="Wei H."/>
            <person name="Liu B."/>
            <person name="Lei M."/>
            <person name="Yu H."/>
            <person name="Li Y."/>
            <person name="Xu H."/>
            <person name="Wei S."/>
            <person name="He X."/>
            <person name="Fang L."/>
            <person name="Zhang Z."/>
            <person name="Zhang Y."/>
            <person name="Huang X."/>
            <person name="Su Z."/>
            <person name="Tong W."/>
            <person name="Li J."/>
            <person name="Tong Z."/>
            <person name="Li S."/>
            <person name="Ye J."/>
            <person name="Wang L."/>
            <person name="Fang L."/>
            <person name="Lei T."/>
            <person name="Chen C."/>
            <person name="Chen H."/>
            <person name="Xu Z."/>
            <person name="Li H."/>
            <person name="Huang H."/>
            <person name="Zhang F."/>
            <person name="Xu H."/>
            <person name="Li N."/>
            <person name="Zhao C."/>
            <person name="Li S."/>
            <person name="Dong L."/>
            <person name="Huang Y."/>
            <person name="Li L."/>
            <person name="Xi Y."/>
            <person name="Qi Q."/>
            <person name="Li W."/>
            <person name="Zhang B."/>
            <person name="Hu W."/>
            <person name="Zhang Y."/>
            <person name="Tian X."/>
            <person name="Jiao Y."/>
            <person name="Liang X."/>
            <person name="Jin J."/>
            <person name="Gao L."/>
            <person name="Zheng W."/>
            <person name="Hao B."/>
            <person name="Liu S."/>
            <person name="Wang W."/>
            <person name="Yuan L."/>
            <person name="Cao M."/>
            <person name="McDermott J."/>
            <person name="Samudrala R."/>
            <person name="Wang J."/>
            <person name="Wong G.K."/>
            <person name="Yang H."/>
        </authorList>
    </citation>
    <scope>NUCLEOTIDE SEQUENCE [LARGE SCALE GENOMIC DNA]</scope>
    <source>
        <strain evidence="3">cv. 93-11</strain>
    </source>
</reference>
<sequence>MLLQGQRGRLQRDGLPPSLVARPPPLPPAGSCRHVRQVQPTGVPSTDDYYDMLDAFLFYWLDTDMDTAATAAVVLPKVGGSGAALFDYARAAVRRRRAAHRAAADRRDGGVHGT</sequence>
<dbReference type="Gramene" id="BGIOSGA019898-TA">
    <property type="protein sequence ID" value="BGIOSGA019898-PA"/>
    <property type="gene ID" value="BGIOSGA019898"/>
</dbReference>
<protein>
    <submittedName>
        <fullName evidence="2">Uncharacterized protein</fullName>
    </submittedName>
</protein>
<gene>
    <name evidence="2" type="ORF">OsI_20015</name>
</gene>
<dbReference type="EMBL" id="CM000130">
    <property type="protein sequence ID" value="EEC79252.1"/>
    <property type="molecule type" value="Genomic_DNA"/>
</dbReference>
<feature type="region of interest" description="Disordered" evidence="1">
    <location>
        <begin position="1"/>
        <end position="34"/>
    </location>
</feature>
<name>B8AYD0_ORYSI</name>
<proteinExistence type="predicted"/>